<dbReference type="InterPro" id="IPR052761">
    <property type="entry name" value="Fungal_Detox/Toxin_TFs"/>
</dbReference>
<evidence type="ECO:0000259" key="4">
    <source>
        <dbReference type="PROSITE" id="PS50048"/>
    </source>
</evidence>
<dbReference type="InterPro" id="IPR007219">
    <property type="entry name" value="XnlR_reg_dom"/>
</dbReference>
<dbReference type="SMART" id="SM00066">
    <property type="entry name" value="GAL4"/>
    <property type="match status" value="1"/>
</dbReference>
<feature type="domain" description="Zn(2)-C6 fungal-type" evidence="4">
    <location>
        <begin position="50"/>
        <end position="82"/>
    </location>
</feature>
<dbReference type="GO" id="GO:0003677">
    <property type="term" value="F:DNA binding"/>
    <property type="evidence" value="ECO:0007669"/>
    <property type="project" value="InterPro"/>
</dbReference>
<dbReference type="GO" id="GO:0008270">
    <property type="term" value="F:zinc ion binding"/>
    <property type="evidence" value="ECO:0007669"/>
    <property type="project" value="InterPro"/>
</dbReference>
<gene>
    <name evidence="5" type="ORF">VE01_01652</name>
</gene>
<dbReference type="PANTHER" id="PTHR47425:SF2">
    <property type="entry name" value="FARB-RELATED"/>
    <property type="match status" value="1"/>
</dbReference>
<reference evidence="5 6" key="1">
    <citation type="submission" date="2016-03" db="EMBL/GenBank/DDBJ databases">
        <title>Comparative genomics of Pseudogymnoascus destructans, the fungus causing white-nose syndrome of bats.</title>
        <authorList>
            <person name="Palmer J.M."/>
            <person name="Drees K.P."/>
            <person name="Foster J.T."/>
            <person name="Lindner D.L."/>
        </authorList>
    </citation>
    <scope>NUCLEOTIDE SEQUENCE [LARGE SCALE GENOMIC DNA]</scope>
    <source>
        <strain evidence="5 6">UAMH 10579</strain>
    </source>
</reference>
<dbReference type="PANTHER" id="PTHR47425">
    <property type="entry name" value="FARB-RELATED"/>
    <property type="match status" value="1"/>
</dbReference>
<dbReference type="InterPro" id="IPR001138">
    <property type="entry name" value="Zn2Cys6_DnaBD"/>
</dbReference>
<sequence>MPRQIIPADIISAGPDNATQIAAPPTSKRKARRLGLNAKGQPIKRRAAKACQVCRSRKVRCDVVEHGAPCSNCKSGAIPCTVPETKHKKTSSLKTSGVDGHHSHSHSRLHSSLSRTDVSNDGADPIDISSPDIDDNSSRSSSPPSDEYESGSDMPHPLVSGKTRLGQPLNFDDIVNSVGITGDLRASRIKSISPPPMATTIDCESPRDFSDGFLPAYIQPLPTCMAAEDMMHLWNKGATVIPEIAFRNELLWSYIEFVHPYMPLLDVHDFLQIVNKGTGENGRVSLLLFQAVMFAGVAFVDKSYLTAAGYPTRRAARKAFYLKTRALYDFDYESNVVIIVQALLLMSFWLENPDGQKDTWHWIGAAISSANSIGLHCNPVNSTTDVKTQKLWKRIWWSCLMRDRLAALGLRRIPRTKDDHDVPMLTLADFDIRPLAANNTIIPSKCKMIRDVEMQKDLAMLCISQAKLSLCISHVLSTQYSVLIRNQGIAASQDWNTRPSAVLLPRNLEQTEEVNICDSELADWVQSLPSQCISKDPTLEEIESGASTVIVQRTLLHMFYYATLAALHRPQLRRYGKLQEDSRTKVHKASCEITRMSQSLHKVELTGYLYNGGLTVLLPAIIIHLLDLKSPNEAIRYKALQRFCQCMQVVEKLRENYAIIDSETQFLDAAIQKSHINIDMHLISSNVSSAEIFRPKRTVQSVSELVAAGRAARFTPPPENNEVQFSMPDYSTTANSIGGDPPVLFSTTNAFLSRISDSFSLGNDDSARHTMGFIDRREETQGHDCGDEEYEGLIDTSNGFENGTGFTDCEEWGGLALNDSLGVTGELGGFMTETDLMNYDEIADGYGCSAGSPFGRGQELGRECSEERHGKTTKELSEEDIAMSFLMEWCEGNVD</sequence>
<evidence type="ECO:0000256" key="3">
    <source>
        <dbReference type="SAM" id="MobiDB-lite"/>
    </source>
</evidence>
<dbReference type="Pfam" id="PF04082">
    <property type="entry name" value="Fungal_trans"/>
    <property type="match status" value="1"/>
</dbReference>
<evidence type="ECO:0000256" key="2">
    <source>
        <dbReference type="ARBA" id="ARBA00023242"/>
    </source>
</evidence>
<evidence type="ECO:0000313" key="6">
    <source>
        <dbReference type="Proteomes" id="UP000091956"/>
    </source>
</evidence>
<organism evidence="5 6">
    <name type="scientific">Pseudogymnoascus verrucosus</name>
    <dbReference type="NCBI Taxonomy" id="342668"/>
    <lineage>
        <taxon>Eukaryota</taxon>
        <taxon>Fungi</taxon>
        <taxon>Dikarya</taxon>
        <taxon>Ascomycota</taxon>
        <taxon>Pezizomycotina</taxon>
        <taxon>Leotiomycetes</taxon>
        <taxon>Thelebolales</taxon>
        <taxon>Thelebolaceae</taxon>
        <taxon>Pseudogymnoascus</taxon>
    </lineage>
</organism>
<dbReference type="CDD" id="cd12148">
    <property type="entry name" value="fungal_TF_MHR"/>
    <property type="match status" value="1"/>
</dbReference>
<dbReference type="GeneID" id="28835038"/>
<dbReference type="OrthoDB" id="4451586at2759"/>
<dbReference type="PROSITE" id="PS00463">
    <property type="entry name" value="ZN2_CY6_FUNGAL_1"/>
    <property type="match status" value="1"/>
</dbReference>
<dbReference type="CDD" id="cd00067">
    <property type="entry name" value="GAL4"/>
    <property type="match status" value="1"/>
</dbReference>
<dbReference type="Gene3D" id="4.10.240.10">
    <property type="entry name" value="Zn(2)-C6 fungal-type DNA-binding domain"/>
    <property type="match status" value="1"/>
</dbReference>
<dbReference type="SUPFAM" id="SSF57701">
    <property type="entry name" value="Zn2/Cys6 DNA-binding domain"/>
    <property type="match status" value="1"/>
</dbReference>
<reference evidence="6" key="2">
    <citation type="journal article" date="2018" name="Nat. Commun.">
        <title>Extreme sensitivity to ultraviolet light in the fungal pathogen causing white-nose syndrome of bats.</title>
        <authorList>
            <person name="Palmer J.M."/>
            <person name="Drees K.P."/>
            <person name="Foster J.T."/>
            <person name="Lindner D.L."/>
        </authorList>
    </citation>
    <scope>NUCLEOTIDE SEQUENCE [LARGE SCALE GENOMIC DNA]</scope>
    <source>
        <strain evidence="6">UAMH 10579</strain>
    </source>
</reference>
<dbReference type="EMBL" id="KV460209">
    <property type="protein sequence ID" value="OBU00226.1"/>
    <property type="molecule type" value="Genomic_DNA"/>
</dbReference>
<keyword evidence="1" id="KW-0479">Metal-binding</keyword>
<proteinExistence type="predicted"/>
<dbReference type="GO" id="GO:0006351">
    <property type="term" value="P:DNA-templated transcription"/>
    <property type="evidence" value="ECO:0007669"/>
    <property type="project" value="InterPro"/>
</dbReference>
<dbReference type="Pfam" id="PF00172">
    <property type="entry name" value="Zn_clus"/>
    <property type="match status" value="1"/>
</dbReference>
<dbReference type="AlphaFoldDB" id="A0A1B8GWL5"/>
<name>A0A1B8GWL5_9PEZI</name>
<dbReference type="STRING" id="342668.A0A1B8GWL5"/>
<dbReference type="InterPro" id="IPR036864">
    <property type="entry name" value="Zn2-C6_fun-type_DNA-bd_sf"/>
</dbReference>
<dbReference type="PROSITE" id="PS50048">
    <property type="entry name" value="ZN2_CY6_FUNGAL_2"/>
    <property type="match status" value="1"/>
</dbReference>
<accession>A0A1B8GWL5</accession>
<evidence type="ECO:0000313" key="5">
    <source>
        <dbReference type="EMBL" id="OBU00226.1"/>
    </source>
</evidence>
<dbReference type="GO" id="GO:0000981">
    <property type="term" value="F:DNA-binding transcription factor activity, RNA polymerase II-specific"/>
    <property type="evidence" value="ECO:0007669"/>
    <property type="project" value="InterPro"/>
</dbReference>
<dbReference type="Proteomes" id="UP000091956">
    <property type="component" value="Unassembled WGS sequence"/>
</dbReference>
<dbReference type="SMART" id="SM00906">
    <property type="entry name" value="Fungal_trans"/>
    <property type="match status" value="1"/>
</dbReference>
<protein>
    <recommendedName>
        <fullName evidence="4">Zn(2)-C6 fungal-type domain-containing protein</fullName>
    </recommendedName>
</protein>
<keyword evidence="6" id="KW-1185">Reference proteome</keyword>
<feature type="region of interest" description="Disordered" evidence="3">
    <location>
        <begin position="91"/>
        <end position="165"/>
    </location>
</feature>
<dbReference type="RefSeq" id="XP_018133958.1">
    <property type="nucleotide sequence ID" value="XM_018271170.2"/>
</dbReference>
<evidence type="ECO:0000256" key="1">
    <source>
        <dbReference type="ARBA" id="ARBA00022723"/>
    </source>
</evidence>
<keyword evidence="2" id="KW-0539">Nucleus</keyword>